<dbReference type="EMBL" id="CACVKT020005504">
    <property type="protein sequence ID" value="CAC5395398.1"/>
    <property type="molecule type" value="Genomic_DNA"/>
</dbReference>
<evidence type="ECO:0000256" key="3">
    <source>
        <dbReference type="PROSITE-ProRule" id="PRU00023"/>
    </source>
</evidence>
<reference evidence="8 9" key="1">
    <citation type="submission" date="2020-06" db="EMBL/GenBank/DDBJ databases">
        <authorList>
            <person name="Li R."/>
            <person name="Bekaert M."/>
        </authorList>
    </citation>
    <scope>NUCLEOTIDE SEQUENCE [LARGE SCALE GENOMIC DNA]</scope>
    <source>
        <strain evidence="9">wild</strain>
    </source>
</reference>
<dbReference type="Pfam" id="PF20720">
    <property type="entry name" value="nSTAND3"/>
    <property type="match status" value="1"/>
</dbReference>
<feature type="transmembrane region" description="Helical" evidence="5">
    <location>
        <begin position="5"/>
        <end position="23"/>
    </location>
</feature>
<feature type="repeat" description="ANK" evidence="3">
    <location>
        <begin position="904"/>
        <end position="936"/>
    </location>
</feature>
<dbReference type="PROSITE" id="PS50297">
    <property type="entry name" value="ANK_REP_REGION"/>
    <property type="match status" value="6"/>
</dbReference>
<keyword evidence="5" id="KW-0812">Transmembrane</keyword>
<dbReference type="OrthoDB" id="5958466at2759"/>
<keyword evidence="5" id="KW-0472">Membrane</keyword>
<dbReference type="SUPFAM" id="SSF52540">
    <property type="entry name" value="P-loop containing nucleoside triphosphate hydrolases"/>
    <property type="match status" value="1"/>
</dbReference>
<evidence type="ECO:0000259" key="7">
    <source>
        <dbReference type="Pfam" id="PF20720"/>
    </source>
</evidence>
<gene>
    <name evidence="8" type="ORF">MCOR_30073</name>
</gene>
<feature type="domain" description="DZIP3-like HEPN" evidence="6">
    <location>
        <begin position="80"/>
        <end position="191"/>
    </location>
</feature>
<evidence type="ECO:0000256" key="5">
    <source>
        <dbReference type="SAM" id="Phobius"/>
    </source>
</evidence>
<dbReference type="Pfam" id="PF12796">
    <property type="entry name" value="Ank_2"/>
    <property type="match status" value="2"/>
</dbReference>
<keyword evidence="5" id="KW-1133">Transmembrane helix</keyword>
<evidence type="ECO:0000256" key="2">
    <source>
        <dbReference type="ARBA" id="ARBA00023043"/>
    </source>
</evidence>
<dbReference type="PROSITE" id="PS50088">
    <property type="entry name" value="ANK_REPEAT"/>
    <property type="match status" value="6"/>
</dbReference>
<dbReference type="Gene3D" id="1.25.40.20">
    <property type="entry name" value="Ankyrin repeat-containing domain"/>
    <property type="match status" value="2"/>
</dbReference>
<name>A0A6J8CFW7_MYTCO</name>
<dbReference type="InterPro" id="IPR027417">
    <property type="entry name" value="P-loop_NTPase"/>
</dbReference>
<organism evidence="8 9">
    <name type="scientific">Mytilus coruscus</name>
    <name type="common">Sea mussel</name>
    <dbReference type="NCBI Taxonomy" id="42192"/>
    <lineage>
        <taxon>Eukaryota</taxon>
        <taxon>Metazoa</taxon>
        <taxon>Spiralia</taxon>
        <taxon>Lophotrochozoa</taxon>
        <taxon>Mollusca</taxon>
        <taxon>Bivalvia</taxon>
        <taxon>Autobranchia</taxon>
        <taxon>Pteriomorphia</taxon>
        <taxon>Mytilida</taxon>
        <taxon>Mytiloidea</taxon>
        <taxon>Mytilidae</taxon>
        <taxon>Mytilinae</taxon>
        <taxon>Mytilus</taxon>
    </lineage>
</organism>
<dbReference type="AlphaFoldDB" id="A0A6J8CFW7"/>
<dbReference type="Pfam" id="PF13637">
    <property type="entry name" value="Ank_4"/>
    <property type="match status" value="1"/>
</dbReference>
<evidence type="ECO:0000259" key="6">
    <source>
        <dbReference type="Pfam" id="PF18738"/>
    </source>
</evidence>
<evidence type="ECO:0000256" key="4">
    <source>
        <dbReference type="SAM" id="Coils"/>
    </source>
</evidence>
<keyword evidence="1" id="KW-0677">Repeat</keyword>
<feature type="domain" description="Novel STAND NTPase 3" evidence="7">
    <location>
        <begin position="276"/>
        <end position="424"/>
    </location>
</feature>
<feature type="repeat" description="ANK" evidence="3">
    <location>
        <begin position="937"/>
        <end position="969"/>
    </location>
</feature>
<dbReference type="SUPFAM" id="SSF48403">
    <property type="entry name" value="Ankyrin repeat"/>
    <property type="match status" value="1"/>
</dbReference>
<dbReference type="InterPro" id="IPR041249">
    <property type="entry name" value="HEPN_DZIP3"/>
</dbReference>
<dbReference type="PANTHER" id="PTHR24173">
    <property type="entry name" value="ANKYRIN REPEAT CONTAINING"/>
    <property type="match status" value="1"/>
</dbReference>
<dbReference type="PANTHER" id="PTHR24173:SF27">
    <property type="entry name" value="ANKYRIN REPEAT AND SOCS BOX PROTEIN 1"/>
    <property type="match status" value="1"/>
</dbReference>
<evidence type="ECO:0000313" key="9">
    <source>
        <dbReference type="Proteomes" id="UP000507470"/>
    </source>
</evidence>
<dbReference type="Proteomes" id="UP000507470">
    <property type="component" value="Unassembled WGS sequence"/>
</dbReference>
<dbReference type="GO" id="GO:0000151">
    <property type="term" value="C:ubiquitin ligase complex"/>
    <property type="evidence" value="ECO:0007669"/>
    <property type="project" value="TreeGrafter"/>
</dbReference>
<evidence type="ECO:0000313" key="8">
    <source>
        <dbReference type="EMBL" id="CAC5395398.1"/>
    </source>
</evidence>
<dbReference type="InterPro" id="IPR002110">
    <property type="entry name" value="Ankyrin_rpt"/>
</dbReference>
<dbReference type="SMART" id="SM00248">
    <property type="entry name" value="ANK"/>
    <property type="match status" value="9"/>
</dbReference>
<accession>A0A6J8CFW7</accession>
<proteinExistence type="predicted"/>
<keyword evidence="9" id="KW-1185">Reference proteome</keyword>
<dbReference type="GO" id="GO:0006511">
    <property type="term" value="P:ubiquitin-dependent protein catabolic process"/>
    <property type="evidence" value="ECO:0007669"/>
    <property type="project" value="TreeGrafter"/>
</dbReference>
<feature type="repeat" description="ANK" evidence="3">
    <location>
        <begin position="970"/>
        <end position="1002"/>
    </location>
</feature>
<protein>
    <submittedName>
        <fullName evidence="8">Uncharacterized protein</fullName>
    </submittedName>
</protein>
<keyword evidence="4" id="KW-0175">Coiled coil</keyword>
<feature type="repeat" description="ANK" evidence="3">
    <location>
        <begin position="1003"/>
        <end position="1035"/>
    </location>
</feature>
<feature type="repeat" description="ANK" evidence="3">
    <location>
        <begin position="800"/>
        <end position="832"/>
    </location>
</feature>
<keyword evidence="2 3" id="KW-0040">ANK repeat</keyword>
<feature type="coiled-coil region" evidence="4">
    <location>
        <begin position="158"/>
        <end position="220"/>
    </location>
</feature>
<dbReference type="InterPro" id="IPR049050">
    <property type="entry name" value="nSTAND3"/>
</dbReference>
<dbReference type="InterPro" id="IPR036770">
    <property type="entry name" value="Ankyrin_rpt-contain_sf"/>
</dbReference>
<feature type="repeat" description="ANK" evidence="3">
    <location>
        <begin position="832"/>
        <end position="864"/>
    </location>
</feature>
<dbReference type="Pfam" id="PF18738">
    <property type="entry name" value="HEPN_DZIP3"/>
    <property type="match status" value="1"/>
</dbReference>
<evidence type="ECO:0000256" key="1">
    <source>
        <dbReference type="ARBA" id="ARBA00022737"/>
    </source>
</evidence>
<sequence length="1260" mass="144953">MMFEFYFTAILGILIVCLFIWKFRGNISKPLPEEETNFLRIYLLSQKHATDALRFLFDKHVPKSLLTTHLSKCSTFYWRKDERIILFPVSGGQVKTADFDSSLLYKLIRNTLNHKIAPPTRGWGSIPLSGDKYEADDIERIRHYRNKIAHNTEFKISNKQYQNQWNELSQAVNRLSQETLKSEITALECTQFIGSQKNEIESMKKNISKMKNEMYELQNKLFICQDEITEIQDAVINSRKDIEDINERHIPRHIRKCQLTLLEDWKRHDILFCDEIRGYKAAYEEANKHNTVTFIGGPGSGKTATARHIALLFERLGWEVVPVCKEEEIIRYGNCNIRQVFVLDDILGVFALDMTRFNNVASSENSIIRSLNNSKSKLLLTCRKTVYNEAIVLKPFVFENIVDLESMNNELNELEKMKIIKTHCSMAAVDEKFYTNLSLTNAKIMFPFLCQIFAVNVKYQMIGSKFFAMPFEILLGEMNKLQKTNTVQYASLVLCLVNNKQLSIDNMPSKQIKKRIYNACGLDRGTADRKIFDALSNIKDTFVVKFENEYSFIHDSIYETVAYHYGQEFPEHILEFMPSNFIANKVVVVGNPSFDDLNIKIKERDFFKLAERLYLDLESDKLFDVFMNKALKYQSFLSVFFQLIRKKSYEAFKITFLTPSTGNCEHLIDYEDKAGRTYEDMYRDETIRRELLTDKRVREQDNGIHGNDVTHTIRLISWVVYYGHTRLLKEIVEHVHDHNDSTDIVFGSNIEEQARLLLLSVYNGDPCLMELIIKYVKTESIGATPMYMSDTDYLNENYHRTLDPLNAACHYGNLQIVKLLVQSGVNVNYCEYHEFPLSVATENGYYDIVKYLAENGADVNAFKPCVSFQDATAPPLYIASAYGYSAIANCLVQNGADVNKDMFSKRTPLFESSGGGFIDIVKILVENGADVNFCDCNNESPLFTASEAGHSDIVSYLIKSDSDINLCDIYGRSPLLASIETGHFDVVQILINNNCRINTQVTGNKIPLAFALMQGNVEIATYLIQKGADYNMQNEFGATSIQLALWKNHTEMLQQIISIENKNKQHSGNHKLYQLLVNMQQFEVLPKTIRSTNINSNSVVPNYNDNCLALLTFISRGSDGDDLKHLVKLGLGSKFDTKKEHALLYYLITDETRVTKRVEKVKSLLDLGIISKVRDNKSISLLECARALFEEKKFALKTTRFLWRHYPHLMLNQSIMDVFPRAPNQITSSSLSDYNFEKNNVDEYSFIMSSLKQHTRRFSV</sequence>